<evidence type="ECO:0000313" key="1">
    <source>
        <dbReference type="EMBL" id="TXL66968.1"/>
    </source>
</evidence>
<dbReference type="Gene3D" id="3.20.20.150">
    <property type="entry name" value="Divalent-metal-dependent TIM barrel enzymes"/>
    <property type="match status" value="1"/>
</dbReference>
<dbReference type="RefSeq" id="WP_147703217.1">
    <property type="nucleotide sequence ID" value="NZ_VDUY01000002.1"/>
</dbReference>
<dbReference type="SUPFAM" id="SSF51658">
    <property type="entry name" value="Xylose isomerase-like"/>
    <property type="match status" value="1"/>
</dbReference>
<keyword evidence="1" id="KW-0413">Isomerase</keyword>
<dbReference type="Proteomes" id="UP000321548">
    <property type="component" value="Unassembled WGS sequence"/>
</dbReference>
<proteinExistence type="predicted"/>
<dbReference type="NCBIfam" id="NF035939">
    <property type="entry name" value="TIM_EboE"/>
    <property type="match status" value="1"/>
</dbReference>
<keyword evidence="2" id="KW-1185">Reference proteome</keyword>
<sequence>MRIRGTVTDCHLSYCTNIHAGETLDEVMAGLREHLPAVRAQVCPGEPMGVGLRLGATALAALQDPARFEALKGFLDDGGFYVFTVNGFPYGTFHGATVKEGAYRPDWSDPLRLAYTNALAELFARLLPDGLEGSLSTVPGTFRPWAAGRLDTITANLIAHVARLVEIERATGKTICLALEPEPCCLLETVDETIAYFEGHLFGEAARAQLAAATGLSGTALEAAMRRHLGVCYDVCHAAVEFEDPAASIAALRARGIRIAKAQLSSALRVPALDEASAARLEAFAEPVYLHQVVERRDGQLRRFLDLPEALAARDTARGAEWRVHFHVPVFLPEMIGFGTTQSFLAEVLALHASDPVSGHLEVETYTWDVLPEAYRKVPLGAAIARELDWVLQRIGG</sequence>
<dbReference type="AlphaFoldDB" id="A0A5C8P0X5"/>
<accession>A0A5C8P0X5</accession>
<name>A0A5C8P0X5_9BURK</name>
<dbReference type="InterPro" id="IPR036237">
    <property type="entry name" value="Xyl_isomerase-like_sf"/>
</dbReference>
<dbReference type="GO" id="GO:0016853">
    <property type="term" value="F:isomerase activity"/>
    <property type="evidence" value="ECO:0007669"/>
    <property type="project" value="UniProtKB-KW"/>
</dbReference>
<organism evidence="1 2">
    <name type="scientific">Zeimonas arvi</name>
    <dbReference type="NCBI Taxonomy" id="2498847"/>
    <lineage>
        <taxon>Bacteria</taxon>
        <taxon>Pseudomonadati</taxon>
        <taxon>Pseudomonadota</taxon>
        <taxon>Betaproteobacteria</taxon>
        <taxon>Burkholderiales</taxon>
        <taxon>Burkholderiaceae</taxon>
        <taxon>Zeimonas</taxon>
    </lineage>
</organism>
<comment type="caution">
    <text evidence="1">The sequence shown here is derived from an EMBL/GenBank/DDBJ whole genome shotgun (WGS) entry which is preliminary data.</text>
</comment>
<dbReference type="OrthoDB" id="9785907at2"/>
<evidence type="ECO:0000313" key="2">
    <source>
        <dbReference type="Proteomes" id="UP000321548"/>
    </source>
</evidence>
<protein>
    <submittedName>
        <fullName evidence="1">Sugar phosphate isomerase</fullName>
    </submittedName>
</protein>
<reference evidence="1 2" key="1">
    <citation type="submission" date="2019-06" db="EMBL/GenBank/DDBJ databases">
        <title>Quisquiliibacterium sp. nov., isolated from a maize field.</title>
        <authorList>
            <person name="Lin S.-Y."/>
            <person name="Tsai C.-F."/>
            <person name="Young C.-C."/>
        </authorList>
    </citation>
    <scope>NUCLEOTIDE SEQUENCE [LARGE SCALE GENOMIC DNA]</scope>
    <source>
        <strain evidence="1 2">CC-CFT501</strain>
    </source>
</reference>
<dbReference type="EMBL" id="VDUY01000002">
    <property type="protein sequence ID" value="TXL66968.1"/>
    <property type="molecule type" value="Genomic_DNA"/>
</dbReference>
<gene>
    <name evidence="1" type="ORF">FHP08_04905</name>
</gene>